<gene>
    <name evidence="2" type="ORF">DH2020_022606</name>
</gene>
<dbReference type="PANTHER" id="PTHR31672">
    <property type="entry name" value="BNACNNG10540D PROTEIN"/>
    <property type="match status" value="1"/>
</dbReference>
<dbReference type="SUPFAM" id="SSF81383">
    <property type="entry name" value="F-box domain"/>
    <property type="match status" value="1"/>
</dbReference>
<dbReference type="InterPro" id="IPR036047">
    <property type="entry name" value="F-box-like_dom_sf"/>
</dbReference>
<comment type="caution">
    <text evidence="2">The sequence shown here is derived from an EMBL/GenBank/DDBJ whole genome shotgun (WGS) entry which is preliminary data.</text>
</comment>
<keyword evidence="3" id="KW-1185">Reference proteome</keyword>
<organism evidence="2 3">
    <name type="scientific">Rehmannia glutinosa</name>
    <name type="common">Chinese foxglove</name>
    <dbReference type="NCBI Taxonomy" id="99300"/>
    <lineage>
        <taxon>Eukaryota</taxon>
        <taxon>Viridiplantae</taxon>
        <taxon>Streptophyta</taxon>
        <taxon>Embryophyta</taxon>
        <taxon>Tracheophyta</taxon>
        <taxon>Spermatophyta</taxon>
        <taxon>Magnoliopsida</taxon>
        <taxon>eudicotyledons</taxon>
        <taxon>Gunneridae</taxon>
        <taxon>Pentapetalae</taxon>
        <taxon>asterids</taxon>
        <taxon>lamiids</taxon>
        <taxon>Lamiales</taxon>
        <taxon>Orobanchaceae</taxon>
        <taxon>Rehmannieae</taxon>
        <taxon>Rehmannia</taxon>
    </lineage>
</organism>
<dbReference type="InterPro" id="IPR050796">
    <property type="entry name" value="SCF_F-box_component"/>
</dbReference>
<sequence length="452" mass="51645">MAMKITLEFPVLRNEEDHTDNKQNQEIVAETQIDALPYAILADILTRVPAKTVFLCKTLAKPWLSVIDCPQFAREHFSRSKMCPLLVFTDPLGRKTNRIFHLVEAQTVSDFNPMKLNSRIEFPDVMRGPSSFLRNVNTNVISCEGMLCWGTRRGAGDIVIANPITGEYATLNHHPERGQEVTSTFVGLGFNRVTRTYELLRMTLGSVDDPDCPIAWLSEICTVGTKLWRRCGASSLRLSFTRKISDVIYVNGSLYWIYKSDTTICRFCFDNASFRVVLLDEIDDLMTSADSFLIGSLGVLDNSLCVSFISQYDGHVELWTLTTTNVVGCQGTWRRVHIVETLTTRYEHSGRLWSRGEYRVIRYLDDGKILLHDWRATFLLYDPVTENEGFFRLLEHSNIEGLRSLLHLQVVPHVPSLVSLKDTLNIQEDNVEVWKTYNSRIKILNASRQHVQ</sequence>
<dbReference type="NCBIfam" id="TIGR01640">
    <property type="entry name" value="F_box_assoc_1"/>
    <property type="match status" value="1"/>
</dbReference>
<proteinExistence type="predicted"/>
<reference evidence="2 3" key="1">
    <citation type="journal article" date="2021" name="Comput. Struct. Biotechnol. J.">
        <title>De novo genome assembly of the potent medicinal plant Rehmannia glutinosa using nanopore technology.</title>
        <authorList>
            <person name="Ma L."/>
            <person name="Dong C."/>
            <person name="Song C."/>
            <person name="Wang X."/>
            <person name="Zheng X."/>
            <person name="Niu Y."/>
            <person name="Chen S."/>
            <person name="Feng W."/>
        </authorList>
    </citation>
    <scope>NUCLEOTIDE SEQUENCE [LARGE SCALE GENOMIC DNA]</scope>
    <source>
        <strain evidence="2">DH-2019</strain>
    </source>
</reference>
<protein>
    <recommendedName>
        <fullName evidence="1">F-box associated beta-propeller type 1 domain-containing protein</fullName>
    </recommendedName>
</protein>
<evidence type="ECO:0000313" key="2">
    <source>
        <dbReference type="EMBL" id="KAK6142258.1"/>
    </source>
</evidence>
<feature type="domain" description="F-box associated beta-propeller type 1" evidence="1">
    <location>
        <begin position="120"/>
        <end position="338"/>
    </location>
</feature>
<dbReference type="PANTHER" id="PTHR31672:SF13">
    <property type="entry name" value="F-BOX PROTEIN CPR30-LIKE"/>
    <property type="match status" value="1"/>
</dbReference>
<dbReference type="InterPro" id="IPR017451">
    <property type="entry name" value="F-box-assoc_interact_dom"/>
</dbReference>
<dbReference type="EMBL" id="JABTTQ020000013">
    <property type="protein sequence ID" value="KAK6142258.1"/>
    <property type="molecule type" value="Genomic_DNA"/>
</dbReference>
<dbReference type="Pfam" id="PF07734">
    <property type="entry name" value="FBA_1"/>
    <property type="match status" value="1"/>
</dbReference>
<evidence type="ECO:0000313" key="3">
    <source>
        <dbReference type="Proteomes" id="UP001318860"/>
    </source>
</evidence>
<dbReference type="InterPro" id="IPR006527">
    <property type="entry name" value="F-box-assoc_dom_typ1"/>
</dbReference>
<evidence type="ECO:0000259" key="1">
    <source>
        <dbReference type="Pfam" id="PF07734"/>
    </source>
</evidence>
<dbReference type="Proteomes" id="UP001318860">
    <property type="component" value="Unassembled WGS sequence"/>
</dbReference>
<dbReference type="Gene3D" id="1.20.1280.50">
    <property type="match status" value="1"/>
</dbReference>
<name>A0ABR0W3L8_REHGL</name>
<accession>A0ABR0W3L8</accession>